<dbReference type="KEGG" id="mcal:110300621"/>
<evidence type="ECO:0000256" key="2">
    <source>
        <dbReference type="ARBA" id="ARBA00022692"/>
    </source>
</evidence>
<evidence type="ECO:0000313" key="8">
    <source>
        <dbReference type="RefSeq" id="XP_021026529.1"/>
    </source>
</evidence>
<feature type="region of interest" description="Disordered" evidence="5">
    <location>
        <begin position="627"/>
        <end position="679"/>
    </location>
</feature>
<name>A0A6P5QFJ9_MUSCR</name>
<dbReference type="PANTHER" id="PTHR23423">
    <property type="entry name" value="ORGANIC SOLUTE TRANSPORTER-RELATED"/>
    <property type="match status" value="1"/>
</dbReference>
<evidence type="ECO:0000256" key="3">
    <source>
        <dbReference type="ARBA" id="ARBA00022989"/>
    </source>
</evidence>
<protein>
    <submittedName>
        <fullName evidence="8">Transmembrane protein 184C</fullName>
    </submittedName>
</protein>
<feature type="region of interest" description="Disordered" evidence="5">
    <location>
        <begin position="400"/>
        <end position="433"/>
    </location>
</feature>
<organism evidence="7 8">
    <name type="scientific">Mus caroli</name>
    <name type="common">Ryukyu mouse</name>
    <name type="synonym">Ricefield mouse</name>
    <dbReference type="NCBI Taxonomy" id="10089"/>
    <lineage>
        <taxon>Eukaryota</taxon>
        <taxon>Metazoa</taxon>
        <taxon>Chordata</taxon>
        <taxon>Craniata</taxon>
        <taxon>Vertebrata</taxon>
        <taxon>Euteleostomi</taxon>
        <taxon>Mammalia</taxon>
        <taxon>Eutheria</taxon>
        <taxon>Euarchontoglires</taxon>
        <taxon>Glires</taxon>
        <taxon>Rodentia</taxon>
        <taxon>Myomorpha</taxon>
        <taxon>Muroidea</taxon>
        <taxon>Muridae</taxon>
        <taxon>Murinae</taxon>
        <taxon>Mus</taxon>
        <taxon>Mus</taxon>
    </lineage>
</organism>
<evidence type="ECO:0000256" key="4">
    <source>
        <dbReference type="ARBA" id="ARBA00023136"/>
    </source>
</evidence>
<dbReference type="AlphaFoldDB" id="A0A6P5QFJ9"/>
<keyword evidence="7" id="KW-1185">Reference proteome</keyword>
<sequence length="679" mass="77373">MSSATVEVPKPAPAEKTTEKANLPNSWFGSITQQLREYLLQNMPCACNRNNWRRWIRPLLVLFYATAILVAVPICIWKFQKMKVGMHTKSWFIAGIFLLLTVPVSLWGILQHLVHYTQPELQKPIIRILWMVPIYSVDSWVALICPKIAIYVDTWRECYEAYVIYNFMIFLTNYLTIRFPNLILHLEAKDQQNHILPLCCCPPWAMGEMLLFRCKLGVLQYTVVRPITTVTALVCEILGVYDEGNFGFSNAWTYLVILNNLSQLFAMYCLLLFYKVLKEELSPIQPVGKFLCVKLVVFVSFWQAVLIALLVKVGVISERRTWEWQSAEAVATGLQDFIICIEMFFAAIAHHYTFSYKPYVHEAEEGSCFDSFLAMWDVSDIRDDISEQVRRVGRTMRGYPKKKCFPGDPDHNEHSSLLSSSSQDLTSGSSKVPSPGGLYQGFGHTVNSQSPVSIASIYEEILNDIPAEQQKLLNPGQDITINIPEEQHKHLNTGKAVMTDRQTITSPRPISITSIYEVLIGIPEEQQKHLNTGKAVMTDRQTINSPRPISITNIYEKGLIDIPEEQQKLIDKGRDAMIDRQTITPPRPISITSIYKDVMINIPEEQQKLIDRSRDVMIYIPEQEAIPDNSRYQDHEQTVMPQALFPSTETSENSMTDTSESQQESSDSSTESSDSSMDP</sequence>
<feature type="transmembrane region" description="Helical" evidence="6">
    <location>
        <begin position="295"/>
        <end position="317"/>
    </location>
</feature>
<proteinExistence type="predicted"/>
<keyword evidence="2 6" id="KW-0812">Transmembrane</keyword>
<feature type="transmembrane region" description="Helical" evidence="6">
    <location>
        <begin position="59"/>
        <end position="79"/>
    </location>
</feature>
<evidence type="ECO:0000256" key="5">
    <source>
        <dbReference type="SAM" id="MobiDB-lite"/>
    </source>
</evidence>
<dbReference type="Pfam" id="PF03619">
    <property type="entry name" value="Solute_trans_a"/>
    <property type="match status" value="1"/>
</dbReference>
<feature type="transmembrane region" description="Helical" evidence="6">
    <location>
        <begin position="91"/>
        <end position="110"/>
    </location>
</feature>
<reference evidence="8" key="1">
    <citation type="submission" date="2025-08" db="UniProtKB">
        <authorList>
            <consortium name="RefSeq"/>
        </authorList>
    </citation>
    <scope>IDENTIFICATION</scope>
</reference>
<dbReference type="GeneID" id="110300621"/>
<dbReference type="RefSeq" id="XP_021026529.1">
    <property type="nucleotide sequence ID" value="XM_021170870.2"/>
</dbReference>
<comment type="subcellular location">
    <subcellularLocation>
        <location evidence="1">Membrane</location>
        <topology evidence="1">Multi-pass membrane protein</topology>
    </subcellularLocation>
</comment>
<evidence type="ECO:0000256" key="6">
    <source>
        <dbReference type="SAM" id="Phobius"/>
    </source>
</evidence>
<gene>
    <name evidence="8" type="primary">Tmem184c</name>
</gene>
<dbReference type="Proteomes" id="UP000515126">
    <property type="component" value="Chromosome 8"/>
</dbReference>
<evidence type="ECO:0000256" key="1">
    <source>
        <dbReference type="ARBA" id="ARBA00004141"/>
    </source>
</evidence>
<evidence type="ECO:0000313" key="7">
    <source>
        <dbReference type="Proteomes" id="UP000515126"/>
    </source>
</evidence>
<dbReference type="GO" id="GO:0016020">
    <property type="term" value="C:membrane"/>
    <property type="evidence" value="ECO:0007669"/>
    <property type="project" value="UniProtKB-SubCell"/>
</dbReference>
<keyword evidence="3 6" id="KW-1133">Transmembrane helix</keyword>
<dbReference type="SMART" id="SM01417">
    <property type="entry name" value="Solute_trans_a"/>
    <property type="match status" value="1"/>
</dbReference>
<feature type="transmembrane region" description="Helical" evidence="6">
    <location>
        <begin position="130"/>
        <end position="152"/>
    </location>
</feature>
<dbReference type="InterPro" id="IPR005178">
    <property type="entry name" value="Ostalpha/TMEM184C"/>
</dbReference>
<accession>A0A6P5QFJ9</accession>
<dbReference type="CTD" id="55751"/>
<feature type="compositionally biased region" description="Low complexity" evidence="5">
    <location>
        <begin position="415"/>
        <end position="430"/>
    </location>
</feature>
<feature type="transmembrane region" description="Helical" evidence="6">
    <location>
        <begin position="159"/>
        <end position="177"/>
    </location>
</feature>
<feature type="compositionally biased region" description="Low complexity" evidence="5">
    <location>
        <begin position="654"/>
        <end position="679"/>
    </location>
</feature>
<feature type="transmembrane region" description="Helical" evidence="6">
    <location>
        <begin position="251"/>
        <end position="274"/>
    </location>
</feature>
<keyword evidence="4 6" id="KW-0472">Membrane</keyword>